<dbReference type="EMBL" id="VUJU01000082">
    <property type="protein sequence ID" value="KAF0773258.1"/>
    <property type="molecule type" value="Genomic_DNA"/>
</dbReference>
<evidence type="ECO:0000313" key="2">
    <source>
        <dbReference type="Proteomes" id="UP000478052"/>
    </source>
</evidence>
<name>A0A6G0ZQN8_APHCR</name>
<protein>
    <submittedName>
        <fullName evidence="1">Uncharacterized protein</fullName>
    </submittedName>
</protein>
<dbReference type="AlphaFoldDB" id="A0A6G0ZQN8"/>
<dbReference type="Proteomes" id="UP000478052">
    <property type="component" value="Unassembled WGS sequence"/>
</dbReference>
<evidence type="ECO:0000313" key="1">
    <source>
        <dbReference type="EMBL" id="KAF0773258.1"/>
    </source>
</evidence>
<sequence length="73" mass="8587">MTSIVHKLKCGFLCRGRYTRMCCLRLTNVQHSKNCFARDNFSRTIFVVEGRTTKFSQHVKKNIIHATACLYFR</sequence>
<organism evidence="1 2">
    <name type="scientific">Aphis craccivora</name>
    <name type="common">Cowpea aphid</name>
    <dbReference type="NCBI Taxonomy" id="307492"/>
    <lineage>
        <taxon>Eukaryota</taxon>
        <taxon>Metazoa</taxon>
        <taxon>Ecdysozoa</taxon>
        <taxon>Arthropoda</taxon>
        <taxon>Hexapoda</taxon>
        <taxon>Insecta</taxon>
        <taxon>Pterygota</taxon>
        <taxon>Neoptera</taxon>
        <taxon>Paraneoptera</taxon>
        <taxon>Hemiptera</taxon>
        <taxon>Sternorrhyncha</taxon>
        <taxon>Aphidomorpha</taxon>
        <taxon>Aphidoidea</taxon>
        <taxon>Aphididae</taxon>
        <taxon>Aphidini</taxon>
        <taxon>Aphis</taxon>
        <taxon>Aphis</taxon>
    </lineage>
</organism>
<reference evidence="1 2" key="1">
    <citation type="submission" date="2019-08" db="EMBL/GenBank/DDBJ databases">
        <title>Whole genome of Aphis craccivora.</title>
        <authorList>
            <person name="Voronova N.V."/>
            <person name="Shulinski R.S."/>
            <person name="Bandarenka Y.V."/>
            <person name="Zhorov D.G."/>
            <person name="Warner D."/>
        </authorList>
    </citation>
    <scope>NUCLEOTIDE SEQUENCE [LARGE SCALE GENOMIC DNA]</scope>
    <source>
        <strain evidence="1">180601</strain>
        <tissue evidence="1">Whole Body</tissue>
    </source>
</reference>
<accession>A0A6G0ZQN8</accession>
<proteinExistence type="predicted"/>
<comment type="caution">
    <text evidence="1">The sequence shown here is derived from an EMBL/GenBank/DDBJ whole genome shotgun (WGS) entry which is preliminary data.</text>
</comment>
<keyword evidence="2" id="KW-1185">Reference proteome</keyword>
<gene>
    <name evidence="1" type="ORF">FWK35_00002473</name>
</gene>